<organism evidence="1 2">
    <name type="scientific">Brachionus plicatilis</name>
    <name type="common">Marine rotifer</name>
    <name type="synonym">Brachionus muelleri</name>
    <dbReference type="NCBI Taxonomy" id="10195"/>
    <lineage>
        <taxon>Eukaryota</taxon>
        <taxon>Metazoa</taxon>
        <taxon>Spiralia</taxon>
        <taxon>Gnathifera</taxon>
        <taxon>Rotifera</taxon>
        <taxon>Eurotatoria</taxon>
        <taxon>Monogononta</taxon>
        <taxon>Pseudotrocha</taxon>
        <taxon>Ploima</taxon>
        <taxon>Brachionidae</taxon>
        <taxon>Brachionus</taxon>
    </lineage>
</organism>
<accession>A0A3M7SL35</accession>
<evidence type="ECO:0000313" key="2">
    <source>
        <dbReference type="Proteomes" id="UP000276133"/>
    </source>
</evidence>
<protein>
    <submittedName>
        <fullName evidence="1">Uncharacterized protein</fullName>
    </submittedName>
</protein>
<keyword evidence="2" id="KW-1185">Reference proteome</keyword>
<gene>
    <name evidence="1" type="ORF">BpHYR1_010705</name>
</gene>
<comment type="caution">
    <text evidence="1">The sequence shown here is derived from an EMBL/GenBank/DDBJ whole genome shotgun (WGS) entry which is preliminary data.</text>
</comment>
<dbReference type="Proteomes" id="UP000276133">
    <property type="component" value="Unassembled WGS sequence"/>
</dbReference>
<dbReference type="AlphaFoldDB" id="A0A3M7SL35"/>
<proteinExistence type="predicted"/>
<sequence length="91" mass="10700">MNTKNIDDLKHFLLIRLANLFLLAKSKLKEMVSVLSYSSFRILHKIFFKLIVHQQFLSMNALRVMLKTKISVFEGRSIFGTFAYLKSKIKF</sequence>
<evidence type="ECO:0000313" key="1">
    <source>
        <dbReference type="EMBL" id="RNA36317.1"/>
    </source>
</evidence>
<dbReference type="EMBL" id="REGN01001203">
    <property type="protein sequence ID" value="RNA36317.1"/>
    <property type="molecule type" value="Genomic_DNA"/>
</dbReference>
<name>A0A3M7SL35_BRAPC</name>
<reference evidence="1 2" key="1">
    <citation type="journal article" date="2018" name="Sci. Rep.">
        <title>Genomic signatures of local adaptation to the degree of environmental predictability in rotifers.</title>
        <authorList>
            <person name="Franch-Gras L."/>
            <person name="Hahn C."/>
            <person name="Garcia-Roger E.M."/>
            <person name="Carmona M.J."/>
            <person name="Serra M."/>
            <person name="Gomez A."/>
        </authorList>
    </citation>
    <scope>NUCLEOTIDE SEQUENCE [LARGE SCALE GENOMIC DNA]</scope>
    <source>
        <strain evidence="1">HYR1</strain>
    </source>
</reference>